<comment type="similarity">
    <text evidence="2 6">Belongs to the anti-sigma-factor antagonist family.</text>
</comment>
<dbReference type="InterPro" id="IPR003658">
    <property type="entry name" value="Anti-sigma_ant"/>
</dbReference>
<dbReference type="NCBIfam" id="TIGR02886">
    <property type="entry name" value="spore_II_AA"/>
    <property type="match status" value="1"/>
</dbReference>
<keyword evidence="5" id="KW-0749">Sporulation</keyword>
<protein>
    <recommendedName>
        <fullName evidence="3 6">Anti-sigma F factor antagonist</fullName>
    </recommendedName>
    <alternativeName>
        <fullName evidence="6">Stage II sporulation protein</fullName>
    </alternativeName>
</protein>
<evidence type="ECO:0000256" key="5">
    <source>
        <dbReference type="ARBA" id="ARBA00022969"/>
    </source>
</evidence>
<evidence type="ECO:0000256" key="2">
    <source>
        <dbReference type="ARBA" id="ARBA00009013"/>
    </source>
</evidence>
<dbReference type="PROSITE" id="PS50801">
    <property type="entry name" value="STAS"/>
    <property type="match status" value="1"/>
</dbReference>
<evidence type="ECO:0000256" key="4">
    <source>
        <dbReference type="ARBA" id="ARBA00022553"/>
    </source>
</evidence>
<name>A0A6N3FHK0_9CLOT</name>
<dbReference type="RefSeq" id="WP_156627140.1">
    <property type="nucleotide sequence ID" value="NZ_CACRTO010000037.1"/>
</dbReference>
<dbReference type="InterPro" id="IPR036513">
    <property type="entry name" value="STAS_dom_sf"/>
</dbReference>
<evidence type="ECO:0000313" key="8">
    <source>
        <dbReference type="EMBL" id="VYU51574.1"/>
    </source>
</evidence>
<dbReference type="Gene3D" id="3.30.750.24">
    <property type="entry name" value="STAS domain"/>
    <property type="match status" value="1"/>
</dbReference>
<feature type="domain" description="STAS" evidence="7">
    <location>
        <begin position="1"/>
        <end position="111"/>
    </location>
</feature>
<dbReference type="GO" id="GO:0030435">
    <property type="term" value="P:sporulation resulting in formation of a cellular spore"/>
    <property type="evidence" value="ECO:0007669"/>
    <property type="project" value="UniProtKB-KW"/>
</dbReference>
<dbReference type="InterPro" id="IPR014237">
    <property type="entry name" value="Anti-sigma_F_ant"/>
</dbReference>
<dbReference type="NCBIfam" id="TIGR00377">
    <property type="entry name" value="ant_ant_sig"/>
    <property type="match status" value="1"/>
</dbReference>
<dbReference type="InterPro" id="IPR002645">
    <property type="entry name" value="STAS_dom"/>
</dbReference>
<dbReference type="AlphaFoldDB" id="A0A6N3FHK0"/>
<comment type="function">
    <text evidence="1">In the phosphorylated form it could act as an anti-anti-sigma factor that counteracts SpoIIAB and thus releases sigma f from inhibition.</text>
</comment>
<organism evidence="8">
    <name type="scientific">Clostridium tertium</name>
    <dbReference type="NCBI Taxonomy" id="1559"/>
    <lineage>
        <taxon>Bacteria</taxon>
        <taxon>Bacillati</taxon>
        <taxon>Bacillota</taxon>
        <taxon>Clostridia</taxon>
        <taxon>Eubacteriales</taxon>
        <taxon>Clostridiaceae</taxon>
        <taxon>Clostridium</taxon>
    </lineage>
</organism>
<gene>
    <name evidence="8" type="primary">spoIIAA</name>
    <name evidence="8" type="ORF">CTLFYP3_02685</name>
</gene>
<dbReference type="GO" id="GO:0045152">
    <property type="term" value="F:antisigma factor binding"/>
    <property type="evidence" value="ECO:0007669"/>
    <property type="project" value="InterPro"/>
</dbReference>
<accession>A0A6N3FHK0</accession>
<dbReference type="Pfam" id="PF01740">
    <property type="entry name" value="STAS"/>
    <property type="match status" value="1"/>
</dbReference>
<evidence type="ECO:0000256" key="3">
    <source>
        <dbReference type="ARBA" id="ARBA00020784"/>
    </source>
</evidence>
<reference evidence="8" key="1">
    <citation type="submission" date="2019-11" db="EMBL/GenBank/DDBJ databases">
        <authorList>
            <person name="Feng L."/>
        </authorList>
    </citation>
    <scope>NUCLEOTIDE SEQUENCE</scope>
    <source>
        <strain evidence="8">CTertiumLFYP3</strain>
    </source>
</reference>
<dbReference type="CDD" id="cd07043">
    <property type="entry name" value="STAS_anti-anti-sigma_factors"/>
    <property type="match status" value="1"/>
</dbReference>
<dbReference type="GO" id="GO:0043856">
    <property type="term" value="F:anti-sigma factor antagonist activity"/>
    <property type="evidence" value="ECO:0007669"/>
    <property type="project" value="InterPro"/>
</dbReference>
<proteinExistence type="inferred from homology"/>
<keyword evidence="4" id="KW-0597">Phosphoprotein</keyword>
<dbReference type="PANTHER" id="PTHR33495">
    <property type="entry name" value="ANTI-SIGMA FACTOR ANTAGONIST TM_1081-RELATED-RELATED"/>
    <property type="match status" value="1"/>
</dbReference>
<sequence length="111" mass="12778">MYLKFDKVENKLIVSLMGELDHHSAEEVRVKIDDRIDRDNIKKVILDFSGVTFMDSSGIGVVIGRHKKMKNRDGKMCIVEINKSVNKVFEISGMYKLIDVYRNVDEGIMNI</sequence>
<evidence type="ECO:0000256" key="6">
    <source>
        <dbReference type="RuleBase" id="RU003749"/>
    </source>
</evidence>
<dbReference type="PANTHER" id="PTHR33495:SF2">
    <property type="entry name" value="ANTI-SIGMA FACTOR ANTAGONIST TM_1081-RELATED"/>
    <property type="match status" value="1"/>
</dbReference>
<evidence type="ECO:0000256" key="1">
    <source>
        <dbReference type="ARBA" id="ARBA00001976"/>
    </source>
</evidence>
<evidence type="ECO:0000259" key="7">
    <source>
        <dbReference type="PROSITE" id="PS50801"/>
    </source>
</evidence>
<dbReference type="SUPFAM" id="SSF52091">
    <property type="entry name" value="SpoIIaa-like"/>
    <property type="match status" value="1"/>
</dbReference>
<dbReference type="EMBL" id="CACRTO010000037">
    <property type="protein sequence ID" value="VYU51574.1"/>
    <property type="molecule type" value="Genomic_DNA"/>
</dbReference>